<feature type="transmembrane region" description="Helical" evidence="6">
    <location>
        <begin position="83"/>
        <end position="105"/>
    </location>
</feature>
<dbReference type="PANTHER" id="PTHR30250:SF11">
    <property type="entry name" value="O-ANTIGEN TRANSPORTER-RELATED"/>
    <property type="match status" value="1"/>
</dbReference>
<feature type="transmembrane region" description="Helical" evidence="6">
    <location>
        <begin position="444"/>
        <end position="464"/>
    </location>
</feature>
<sequence>MKEYKLFVQRIGLVGITNILISLSSLILLPVLSKNLSIQDYGIWGMFNTTITFVPLLVNLGLPYSMVRFLAVKHDKSEIREEFYSISILMLFMGIIAALVLLLFSKPIAVKIFAGNVTVAMLLAASVLVFIVYNSFATYFRTFQQMKVFSLLSLLQVYSMVAVIILMIGFGYKIDGVVFGYFVSQIIVALIAIAFAVRQVGIKFPRFKNIKEYLSFGIPTVPGNLSSYMVEFSDRYVIAILLGTAFVGYYNPGYTLGSVLTMFAAPFTFLLPSLLAAYYDKNSIDEVKIHLQYSLKYFLLITIPAVFGISFLSKPLLVILSTQEIALQGYLVTPFVALGALLFGIYGIISQILVLEKKTKIIGYLWMVTAVINLGLTIILVPHFGIIAAAISTLIAYIFACVITIYYSLKYIKFEFDLKFTFKSIIASILMSLLIILINPNNVLGIIITIAVCSAAYLVIILLLKGISPDELTFFKKLAGK</sequence>
<evidence type="ECO:0000256" key="3">
    <source>
        <dbReference type="ARBA" id="ARBA00022692"/>
    </source>
</evidence>
<feature type="transmembrane region" description="Helical" evidence="6">
    <location>
        <begin position="291"/>
        <end position="313"/>
    </location>
</feature>
<dbReference type="Pfam" id="PF01943">
    <property type="entry name" value="Polysacc_synt"/>
    <property type="match status" value="1"/>
</dbReference>
<evidence type="ECO:0000256" key="1">
    <source>
        <dbReference type="ARBA" id="ARBA00004651"/>
    </source>
</evidence>
<dbReference type="EMBL" id="JAPVES010000030">
    <property type="protein sequence ID" value="MCZ3373650.1"/>
    <property type="molecule type" value="Genomic_DNA"/>
</dbReference>
<feature type="transmembrane region" description="Helical" evidence="6">
    <location>
        <begin position="148"/>
        <end position="172"/>
    </location>
</feature>
<feature type="transmembrane region" description="Helical" evidence="6">
    <location>
        <begin position="41"/>
        <end position="62"/>
    </location>
</feature>
<dbReference type="CDD" id="cd13128">
    <property type="entry name" value="MATE_Wzx_like"/>
    <property type="match status" value="1"/>
</dbReference>
<feature type="transmembrane region" description="Helical" evidence="6">
    <location>
        <begin position="7"/>
        <end position="29"/>
    </location>
</feature>
<dbReference type="Proteomes" id="UP001068021">
    <property type="component" value="Unassembled WGS sequence"/>
</dbReference>
<dbReference type="InterPro" id="IPR002797">
    <property type="entry name" value="Polysacc_synth"/>
</dbReference>
<feature type="transmembrane region" description="Helical" evidence="6">
    <location>
        <begin position="420"/>
        <end position="438"/>
    </location>
</feature>
<comment type="caution">
    <text evidence="7">The sequence shown here is derived from an EMBL/GenBank/DDBJ whole genome shotgun (WGS) entry which is preliminary data.</text>
</comment>
<dbReference type="AlphaFoldDB" id="A0A9E4ZZH8"/>
<keyword evidence="5 6" id="KW-0472">Membrane</keyword>
<protein>
    <submittedName>
        <fullName evidence="7">Flippase</fullName>
    </submittedName>
</protein>
<evidence type="ECO:0000256" key="2">
    <source>
        <dbReference type="ARBA" id="ARBA00022475"/>
    </source>
</evidence>
<feature type="transmembrane region" description="Helical" evidence="6">
    <location>
        <begin position="258"/>
        <end position="279"/>
    </location>
</feature>
<feature type="transmembrane region" description="Helical" evidence="6">
    <location>
        <begin position="178"/>
        <end position="197"/>
    </location>
</feature>
<dbReference type="PANTHER" id="PTHR30250">
    <property type="entry name" value="PST FAMILY PREDICTED COLANIC ACID TRANSPORTER"/>
    <property type="match status" value="1"/>
</dbReference>
<evidence type="ECO:0000256" key="6">
    <source>
        <dbReference type="SAM" id="Phobius"/>
    </source>
</evidence>
<comment type="subcellular location">
    <subcellularLocation>
        <location evidence="1">Cell membrane</location>
        <topology evidence="1">Multi-pass membrane protein</topology>
    </subcellularLocation>
</comment>
<feature type="transmembrane region" description="Helical" evidence="6">
    <location>
        <begin position="386"/>
        <end position="408"/>
    </location>
</feature>
<keyword evidence="9" id="KW-1185">Reference proteome</keyword>
<keyword evidence="4 6" id="KW-1133">Transmembrane helix</keyword>
<accession>A0A9E4ZZH8</accession>
<evidence type="ECO:0000256" key="4">
    <source>
        <dbReference type="ARBA" id="ARBA00022989"/>
    </source>
</evidence>
<feature type="transmembrane region" description="Helical" evidence="6">
    <location>
        <begin position="361"/>
        <end position="380"/>
    </location>
</feature>
<evidence type="ECO:0000313" key="9">
    <source>
        <dbReference type="Proteomes" id="UP001068021"/>
    </source>
</evidence>
<keyword evidence="2" id="KW-1003">Cell membrane</keyword>
<gene>
    <name evidence="8" type="ORF">O3H35_13455</name>
    <name evidence="7" type="ORF">O3H54_15035</name>
</gene>
<evidence type="ECO:0000313" key="7">
    <source>
        <dbReference type="EMBL" id="MCZ3367202.1"/>
    </source>
</evidence>
<feature type="transmembrane region" description="Helical" evidence="6">
    <location>
        <begin position="117"/>
        <end position="136"/>
    </location>
</feature>
<name>A0A9E4ZZH8_9EURY</name>
<dbReference type="GO" id="GO:0005886">
    <property type="term" value="C:plasma membrane"/>
    <property type="evidence" value="ECO:0007669"/>
    <property type="project" value="UniProtKB-SubCell"/>
</dbReference>
<dbReference type="InterPro" id="IPR050833">
    <property type="entry name" value="Poly_Biosynth_Transport"/>
</dbReference>
<evidence type="ECO:0000256" key="5">
    <source>
        <dbReference type="ARBA" id="ARBA00023136"/>
    </source>
</evidence>
<proteinExistence type="predicted"/>
<keyword evidence="3 6" id="KW-0812">Transmembrane</keyword>
<feature type="transmembrane region" description="Helical" evidence="6">
    <location>
        <begin position="325"/>
        <end position="349"/>
    </location>
</feature>
<evidence type="ECO:0000313" key="8">
    <source>
        <dbReference type="EMBL" id="MCZ3373650.1"/>
    </source>
</evidence>
<dbReference type="RefSeq" id="WP_048082460.1">
    <property type="nucleotide sequence ID" value="NZ_JAPVER010000020.1"/>
</dbReference>
<dbReference type="Proteomes" id="UP001074446">
    <property type="component" value="Unassembled WGS sequence"/>
</dbReference>
<reference evidence="7" key="1">
    <citation type="submission" date="2022-12" db="EMBL/GenBank/DDBJ databases">
        <title>Reclassification of two methanogenic archaea species isolated from the Kolyma lowland permafrost.</title>
        <authorList>
            <person name="Trubitsyn V.E."/>
            <person name="Rivkina E.M."/>
            <person name="Shcherbakova V.A."/>
        </authorList>
    </citation>
    <scope>NUCLEOTIDE SEQUENCE</scope>
    <source>
        <strain evidence="7">M2</strain>
        <strain evidence="8">MK4</strain>
    </source>
</reference>
<organism evidence="7 9">
    <name type="scientific">Methanobacterium veterum</name>
    <dbReference type="NCBI Taxonomy" id="408577"/>
    <lineage>
        <taxon>Archaea</taxon>
        <taxon>Methanobacteriati</taxon>
        <taxon>Methanobacteriota</taxon>
        <taxon>Methanomada group</taxon>
        <taxon>Methanobacteria</taxon>
        <taxon>Methanobacteriales</taxon>
        <taxon>Methanobacteriaceae</taxon>
        <taxon>Methanobacterium</taxon>
    </lineage>
</organism>
<feature type="transmembrane region" description="Helical" evidence="6">
    <location>
        <begin position="236"/>
        <end position="252"/>
    </location>
</feature>
<dbReference type="EMBL" id="JAPVER010000020">
    <property type="protein sequence ID" value="MCZ3367202.1"/>
    <property type="molecule type" value="Genomic_DNA"/>
</dbReference>